<evidence type="ECO:0000313" key="4">
    <source>
        <dbReference type="EMBL" id="SIO44786.1"/>
    </source>
</evidence>
<evidence type="ECO:0000313" key="5">
    <source>
        <dbReference type="Proteomes" id="UP000185151"/>
    </source>
</evidence>
<dbReference type="Pfam" id="PF00583">
    <property type="entry name" value="Acetyltransf_1"/>
    <property type="match status" value="1"/>
</dbReference>
<dbReference type="PANTHER" id="PTHR43877">
    <property type="entry name" value="AMINOALKYLPHOSPHONATE N-ACETYLTRANSFERASE-RELATED-RELATED"/>
    <property type="match status" value="1"/>
</dbReference>
<accession>A0A1N6JL88</accession>
<sequence>MHVRIAPIRAFLQKTDMSSTYLIRPALADDAPRIAVLGAQVWIHTYATAGISEVIAQYVLASFTPERFRTLAQDPGAVMLVAEREGNLAGYIVVRFASQHADIQTEIETLYVQACFAGQGIGSGLLTRAKEIALTKTGSRSIWLMVNSQNESAIAFYRSLGMKQDGLTYFELGGVKHENKVMIAVD</sequence>
<dbReference type="EMBL" id="FSRU01000001">
    <property type="protein sequence ID" value="SIO44786.1"/>
    <property type="molecule type" value="Genomic_DNA"/>
</dbReference>
<keyword evidence="4" id="KW-0689">Ribosomal protein</keyword>
<gene>
    <name evidence="4" type="ORF">SAMN05444165_3282</name>
</gene>
<dbReference type="InterPro" id="IPR016181">
    <property type="entry name" value="Acyl_CoA_acyltransferase"/>
</dbReference>
<dbReference type="InterPro" id="IPR000182">
    <property type="entry name" value="GNAT_dom"/>
</dbReference>
<organism evidence="4 5">
    <name type="scientific">Paraburkholderia phenazinium</name>
    <dbReference type="NCBI Taxonomy" id="60549"/>
    <lineage>
        <taxon>Bacteria</taxon>
        <taxon>Pseudomonadati</taxon>
        <taxon>Pseudomonadota</taxon>
        <taxon>Betaproteobacteria</taxon>
        <taxon>Burkholderiales</taxon>
        <taxon>Burkholderiaceae</taxon>
        <taxon>Paraburkholderia</taxon>
    </lineage>
</organism>
<dbReference type="CDD" id="cd04301">
    <property type="entry name" value="NAT_SF"/>
    <property type="match status" value="1"/>
</dbReference>
<keyword evidence="1" id="KW-0808">Transferase</keyword>
<feature type="domain" description="N-acetyltransferase" evidence="3">
    <location>
        <begin position="21"/>
        <end position="186"/>
    </location>
</feature>
<evidence type="ECO:0000256" key="1">
    <source>
        <dbReference type="ARBA" id="ARBA00022679"/>
    </source>
</evidence>
<proteinExistence type="predicted"/>
<dbReference type="AlphaFoldDB" id="A0A1N6JL88"/>
<keyword evidence="4" id="KW-0687">Ribonucleoprotein</keyword>
<name>A0A1N6JL88_9BURK</name>
<dbReference type="InterPro" id="IPR050832">
    <property type="entry name" value="Bact_Acetyltransf"/>
</dbReference>
<dbReference type="PROSITE" id="PS51186">
    <property type="entry name" value="GNAT"/>
    <property type="match status" value="1"/>
</dbReference>
<dbReference type="GO" id="GO:0005840">
    <property type="term" value="C:ribosome"/>
    <property type="evidence" value="ECO:0007669"/>
    <property type="project" value="UniProtKB-KW"/>
</dbReference>
<keyword evidence="2" id="KW-0012">Acyltransferase</keyword>
<dbReference type="Proteomes" id="UP000185151">
    <property type="component" value="Unassembled WGS sequence"/>
</dbReference>
<keyword evidence="5" id="KW-1185">Reference proteome</keyword>
<evidence type="ECO:0000259" key="3">
    <source>
        <dbReference type="PROSITE" id="PS51186"/>
    </source>
</evidence>
<reference evidence="4 5" key="1">
    <citation type="submission" date="2016-11" db="EMBL/GenBank/DDBJ databases">
        <authorList>
            <person name="Jaros S."/>
            <person name="Januszkiewicz K."/>
            <person name="Wedrychowicz H."/>
        </authorList>
    </citation>
    <scope>NUCLEOTIDE SEQUENCE [LARGE SCALE GENOMIC DNA]</scope>
    <source>
        <strain evidence="4 5">GAS95</strain>
    </source>
</reference>
<dbReference type="GO" id="GO:0016747">
    <property type="term" value="F:acyltransferase activity, transferring groups other than amino-acyl groups"/>
    <property type="evidence" value="ECO:0007669"/>
    <property type="project" value="InterPro"/>
</dbReference>
<dbReference type="SUPFAM" id="SSF55729">
    <property type="entry name" value="Acyl-CoA N-acyltransferases (Nat)"/>
    <property type="match status" value="1"/>
</dbReference>
<evidence type="ECO:0000256" key="2">
    <source>
        <dbReference type="ARBA" id="ARBA00023315"/>
    </source>
</evidence>
<dbReference type="Gene3D" id="3.40.630.30">
    <property type="match status" value="1"/>
</dbReference>
<protein>
    <submittedName>
        <fullName evidence="4">Ribosomal protein S18 acetylase RimI</fullName>
    </submittedName>
</protein>